<dbReference type="Proteomes" id="UP000240608">
    <property type="component" value="Unassembled WGS sequence"/>
</dbReference>
<accession>A0A2T4DTB2</accession>
<evidence type="ECO:0000313" key="1">
    <source>
        <dbReference type="EMBL" id="PTB97059.1"/>
    </source>
</evidence>
<organism evidence="1 2">
    <name type="scientific">Marivirga lumbricoides</name>
    <dbReference type="NCBI Taxonomy" id="1046115"/>
    <lineage>
        <taxon>Bacteria</taxon>
        <taxon>Pseudomonadati</taxon>
        <taxon>Bacteroidota</taxon>
        <taxon>Cytophagia</taxon>
        <taxon>Cytophagales</taxon>
        <taxon>Marivirgaceae</taxon>
        <taxon>Marivirga</taxon>
    </lineage>
</organism>
<proteinExistence type="predicted"/>
<sequence>MSKKAIWISYDLGIKGDFPGLYAWLDNNDAKEAGNSVAFLNYEFNGTDAELLSTLKKDLEKNVAFKPGDRVYVVRMRLDEGVQKISGKFIIGNRRASPWEGYGQKDTDISDGDE</sequence>
<gene>
    <name evidence="1" type="ORF">C9994_04595</name>
</gene>
<protein>
    <submittedName>
        <fullName evidence="1">Uncharacterized protein</fullName>
    </submittedName>
</protein>
<name>A0A2T4DTB2_9BACT</name>
<evidence type="ECO:0000313" key="2">
    <source>
        <dbReference type="Proteomes" id="UP000240608"/>
    </source>
</evidence>
<dbReference type="AlphaFoldDB" id="A0A2T4DTB2"/>
<reference evidence="1 2" key="1">
    <citation type="submission" date="2018-03" db="EMBL/GenBank/DDBJ databases">
        <title>Cross-interface Injection: A General Nanoliter Liquid Handling Method Applied to Single Cells Genome Amplification Automated Nanoliter Liquid Handling Applied to Single Cell Multiple Displacement Amplification.</title>
        <authorList>
            <person name="Yun J."/>
            <person name="Xu P."/>
            <person name="Xu J."/>
            <person name="Dai X."/>
            <person name="Wang Y."/>
            <person name="Zheng X."/>
            <person name="Cao C."/>
            <person name="Yi Q."/>
            <person name="Zhu Y."/>
            <person name="Wang L."/>
            <person name="Dong Z."/>
            <person name="Huang Y."/>
            <person name="Huang L."/>
            <person name="Du W."/>
        </authorList>
    </citation>
    <scope>NUCLEOTIDE SEQUENCE [LARGE SCALE GENOMIC DNA]</scope>
    <source>
        <strain evidence="1 2">Z-D1-2</strain>
    </source>
</reference>
<comment type="caution">
    <text evidence="1">The sequence shown here is derived from an EMBL/GenBank/DDBJ whole genome shotgun (WGS) entry which is preliminary data.</text>
</comment>
<dbReference type="EMBL" id="PYVU01000026">
    <property type="protein sequence ID" value="PTB97059.1"/>
    <property type="molecule type" value="Genomic_DNA"/>
</dbReference>